<evidence type="ECO:0000256" key="4">
    <source>
        <dbReference type="ARBA" id="ARBA00022692"/>
    </source>
</evidence>
<feature type="compositionally biased region" description="Pro residues" evidence="11">
    <location>
        <begin position="40"/>
        <end position="49"/>
    </location>
</feature>
<dbReference type="InterPro" id="IPR001594">
    <property type="entry name" value="Palmitoyltrfase_DHHC"/>
</dbReference>
<organism evidence="13 14">
    <name type="scientific">Novymonas esmeraldas</name>
    <dbReference type="NCBI Taxonomy" id="1808958"/>
    <lineage>
        <taxon>Eukaryota</taxon>
        <taxon>Discoba</taxon>
        <taxon>Euglenozoa</taxon>
        <taxon>Kinetoplastea</taxon>
        <taxon>Metakinetoplastina</taxon>
        <taxon>Trypanosomatida</taxon>
        <taxon>Trypanosomatidae</taxon>
        <taxon>Novymonas</taxon>
    </lineage>
</organism>
<keyword evidence="5 10" id="KW-1133">Transmembrane helix</keyword>
<comment type="domain">
    <text evidence="10">The DHHC domain is required for palmitoyltransferase activity.</text>
</comment>
<proteinExistence type="inferred from homology"/>
<evidence type="ECO:0000256" key="7">
    <source>
        <dbReference type="ARBA" id="ARBA00023139"/>
    </source>
</evidence>
<evidence type="ECO:0000259" key="12">
    <source>
        <dbReference type="Pfam" id="PF01529"/>
    </source>
</evidence>
<keyword evidence="9 10" id="KW-0012">Acyltransferase</keyword>
<accession>A0AAW0EUQ9</accession>
<dbReference type="InterPro" id="IPR039859">
    <property type="entry name" value="PFA4/ZDH16/20/ERF2-like"/>
</dbReference>
<evidence type="ECO:0000256" key="10">
    <source>
        <dbReference type="RuleBase" id="RU079119"/>
    </source>
</evidence>
<comment type="catalytic activity">
    <reaction evidence="10">
        <text>L-cysteinyl-[protein] + hexadecanoyl-CoA = S-hexadecanoyl-L-cysteinyl-[protein] + CoA</text>
        <dbReference type="Rhea" id="RHEA:36683"/>
        <dbReference type="Rhea" id="RHEA-COMP:10131"/>
        <dbReference type="Rhea" id="RHEA-COMP:11032"/>
        <dbReference type="ChEBI" id="CHEBI:29950"/>
        <dbReference type="ChEBI" id="CHEBI:57287"/>
        <dbReference type="ChEBI" id="CHEBI:57379"/>
        <dbReference type="ChEBI" id="CHEBI:74151"/>
        <dbReference type="EC" id="2.3.1.225"/>
    </reaction>
</comment>
<keyword evidence="8" id="KW-0449">Lipoprotein</keyword>
<feature type="transmembrane region" description="Helical" evidence="10">
    <location>
        <begin position="89"/>
        <end position="113"/>
    </location>
</feature>
<dbReference type="GO" id="GO:0006612">
    <property type="term" value="P:protein targeting to membrane"/>
    <property type="evidence" value="ECO:0007669"/>
    <property type="project" value="TreeGrafter"/>
</dbReference>
<keyword evidence="14" id="KW-1185">Reference proteome</keyword>
<keyword evidence="6 10" id="KW-0472">Membrane</keyword>
<dbReference type="AlphaFoldDB" id="A0AAW0EUQ9"/>
<feature type="transmembrane region" description="Helical" evidence="10">
    <location>
        <begin position="279"/>
        <end position="305"/>
    </location>
</feature>
<keyword evidence="3 10" id="KW-0808">Transferase</keyword>
<dbReference type="PANTHER" id="PTHR22883">
    <property type="entry name" value="ZINC FINGER DHHC DOMAIN CONTAINING PROTEIN"/>
    <property type="match status" value="1"/>
</dbReference>
<feature type="region of interest" description="Disordered" evidence="11">
    <location>
        <begin position="23"/>
        <end position="53"/>
    </location>
</feature>
<evidence type="ECO:0000256" key="6">
    <source>
        <dbReference type="ARBA" id="ARBA00023136"/>
    </source>
</evidence>
<dbReference type="PROSITE" id="PS50216">
    <property type="entry name" value="DHHC"/>
    <property type="match status" value="1"/>
</dbReference>
<evidence type="ECO:0000256" key="3">
    <source>
        <dbReference type="ARBA" id="ARBA00022679"/>
    </source>
</evidence>
<evidence type="ECO:0000313" key="13">
    <source>
        <dbReference type="EMBL" id="KAK7197439.1"/>
    </source>
</evidence>
<reference evidence="13 14" key="1">
    <citation type="journal article" date="2021" name="MBio">
        <title>A New Model Trypanosomatid, Novymonas esmeraldas: Genomic Perception of Its 'Candidatus Pandoraea novymonadis' Endosymbiont.</title>
        <authorList>
            <person name="Zakharova A."/>
            <person name="Saura A."/>
            <person name="Butenko A."/>
            <person name="Podesvova L."/>
            <person name="Warmusova S."/>
            <person name="Kostygov A.Y."/>
            <person name="Nenarokova A."/>
            <person name="Lukes J."/>
            <person name="Opperdoes F.R."/>
            <person name="Yurchenko V."/>
        </authorList>
    </citation>
    <scope>NUCLEOTIDE SEQUENCE [LARGE SCALE GENOMIC DNA]</scope>
    <source>
        <strain evidence="13 14">E262AT.01</strain>
    </source>
</reference>
<dbReference type="EC" id="2.3.1.225" evidence="10"/>
<evidence type="ECO:0000313" key="14">
    <source>
        <dbReference type="Proteomes" id="UP001430356"/>
    </source>
</evidence>
<dbReference type="GO" id="GO:0005794">
    <property type="term" value="C:Golgi apparatus"/>
    <property type="evidence" value="ECO:0007669"/>
    <property type="project" value="TreeGrafter"/>
</dbReference>
<dbReference type="GO" id="GO:0019706">
    <property type="term" value="F:protein-cysteine S-palmitoyltransferase activity"/>
    <property type="evidence" value="ECO:0007669"/>
    <property type="project" value="UniProtKB-EC"/>
</dbReference>
<evidence type="ECO:0000256" key="5">
    <source>
        <dbReference type="ARBA" id="ARBA00022989"/>
    </source>
</evidence>
<evidence type="ECO:0000256" key="8">
    <source>
        <dbReference type="ARBA" id="ARBA00023288"/>
    </source>
</evidence>
<evidence type="ECO:0000256" key="9">
    <source>
        <dbReference type="ARBA" id="ARBA00023315"/>
    </source>
</evidence>
<dbReference type="EMBL" id="JAECZO010000106">
    <property type="protein sequence ID" value="KAK7197439.1"/>
    <property type="molecule type" value="Genomic_DNA"/>
</dbReference>
<comment type="subcellular location">
    <subcellularLocation>
        <location evidence="1">Endomembrane system</location>
        <topology evidence="1">Multi-pass membrane protein</topology>
    </subcellularLocation>
</comment>
<feature type="transmembrane region" description="Helical" evidence="10">
    <location>
        <begin position="125"/>
        <end position="142"/>
    </location>
</feature>
<name>A0AAW0EUQ9_9TRYP</name>
<keyword evidence="7" id="KW-0564">Palmitate</keyword>
<feature type="transmembrane region" description="Helical" evidence="10">
    <location>
        <begin position="215"/>
        <end position="236"/>
    </location>
</feature>
<gene>
    <name evidence="13" type="ORF">NESM_000692500</name>
</gene>
<evidence type="ECO:0000256" key="11">
    <source>
        <dbReference type="SAM" id="MobiDB-lite"/>
    </source>
</evidence>
<dbReference type="PANTHER" id="PTHR22883:SF301">
    <property type="entry name" value="PALMITOYLTRANSFERASE ZDHHC12"/>
    <property type="match status" value="1"/>
</dbReference>
<dbReference type="Pfam" id="PF01529">
    <property type="entry name" value="DHHC"/>
    <property type="match status" value="1"/>
</dbReference>
<protein>
    <recommendedName>
        <fullName evidence="10">Palmitoyltransferase</fullName>
        <ecNumber evidence="10">2.3.1.225</ecNumber>
    </recommendedName>
</protein>
<comment type="similarity">
    <text evidence="2 10">Belongs to the DHHC palmitoyltransferase family.</text>
</comment>
<evidence type="ECO:0000256" key="1">
    <source>
        <dbReference type="ARBA" id="ARBA00004127"/>
    </source>
</evidence>
<evidence type="ECO:0000256" key="2">
    <source>
        <dbReference type="ARBA" id="ARBA00008574"/>
    </source>
</evidence>
<keyword evidence="4 10" id="KW-0812">Transmembrane</keyword>
<comment type="caution">
    <text evidence="13">The sequence shown here is derived from an EMBL/GenBank/DDBJ whole genome shotgun (WGS) entry which is preliminary data.</text>
</comment>
<dbReference type="GO" id="GO:0005783">
    <property type="term" value="C:endoplasmic reticulum"/>
    <property type="evidence" value="ECO:0007669"/>
    <property type="project" value="TreeGrafter"/>
</dbReference>
<feature type="domain" description="Palmitoyltransferase DHHC" evidence="12">
    <location>
        <begin position="165"/>
        <end position="318"/>
    </location>
</feature>
<sequence length="361" mass="40385">MNAFMAAGPMVSSYYQPYDAPVSPSGLSSAGVTARRAPTRLPPPPPPPKPKPKELFVPVVDPDLYMHRHNSSAEALGTFRLLRVLCLRFYFSTDFFIGAIPMGITAVLIVANMALVWHQVGWREYIFTLFMLATTFGSYLLTTSTDPGIYPRLRSGEKDPLEGNMQLVFCKECRLRRPPRCSHCYHCKVCVLEHDHHCSILGGCVGVRNLRWFTLYLLSCCSSTMIGVVWLIRYLFNDLFTPDEPAHNETGALPVSTPHPTMLGGRRSFEGSENSASHLAAIFVLLLDGIVVMLVGAMLCIYVYLTLTSTTRRESARKQNSLEALLRPRTVWHNFKKVLSPPPSMLRCAHHIDDDETIGLI</sequence>
<dbReference type="Proteomes" id="UP001430356">
    <property type="component" value="Unassembled WGS sequence"/>
</dbReference>